<evidence type="ECO:0000256" key="10">
    <source>
        <dbReference type="ARBA" id="ARBA00035120"/>
    </source>
</evidence>
<dbReference type="HAMAP" id="MF_00454">
    <property type="entry name" value="FluC"/>
    <property type="match status" value="1"/>
</dbReference>
<keyword evidence="2 13" id="KW-0813">Transport</keyword>
<feature type="transmembrane region" description="Helical" evidence="13">
    <location>
        <begin position="67"/>
        <end position="87"/>
    </location>
</feature>
<feature type="transmembrane region" description="Helical" evidence="13">
    <location>
        <begin position="6"/>
        <end position="24"/>
    </location>
</feature>
<feature type="transmembrane region" description="Helical" evidence="13">
    <location>
        <begin position="36"/>
        <end position="61"/>
    </location>
</feature>
<dbReference type="OrthoDB" id="5148600at2"/>
<proteinExistence type="inferred from homology"/>
<keyword evidence="5 13" id="KW-0479">Metal-binding</keyword>
<accession>A0A495ILZ9</accession>
<evidence type="ECO:0000256" key="8">
    <source>
        <dbReference type="ARBA" id="ARBA00023136"/>
    </source>
</evidence>
<keyword evidence="4 13" id="KW-0812">Transmembrane</keyword>
<organism evidence="14 15">
    <name type="scientific">Frondihabitans australicus</name>
    <dbReference type="NCBI Taxonomy" id="386892"/>
    <lineage>
        <taxon>Bacteria</taxon>
        <taxon>Bacillati</taxon>
        <taxon>Actinomycetota</taxon>
        <taxon>Actinomycetes</taxon>
        <taxon>Micrococcales</taxon>
        <taxon>Microbacteriaceae</taxon>
        <taxon>Frondihabitans</taxon>
    </lineage>
</organism>
<protein>
    <recommendedName>
        <fullName evidence="13">Fluoride-specific ion channel FluC</fullName>
    </recommendedName>
</protein>
<dbReference type="PANTHER" id="PTHR28259">
    <property type="entry name" value="FLUORIDE EXPORT PROTEIN 1-RELATED"/>
    <property type="match status" value="1"/>
</dbReference>
<evidence type="ECO:0000256" key="2">
    <source>
        <dbReference type="ARBA" id="ARBA00022448"/>
    </source>
</evidence>
<keyword evidence="9 13" id="KW-0407">Ion channel</keyword>
<evidence type="ECO:0000256" key="13">
    <source>
        <dbReference type="HAMAP-Rule" id="MF_00454"/>
    </source>
</evidence>
<dbReference type="GO" id="GO:0005886">
    <property type="term" value="C:plasma membrane"/>
    <property type="evidence" value="ECO:0007669"/>
    <property type="project" value="UniProtKB-SubCell"/>
</dbReference>
<evidence type="ECO:0000256" key="4">
    <source>
        <dbReference type="ARBA" id="ARBA00022692"/>
    </source>
</evidence>
<evidence type="ECO:0000256" key="9">
    <source>
        <dbReference type="ARBA" id="ARBA00023303"/>
    </source>
</evidence>
<sequence length="187" mass="19512">MTAPLVFAAICVAGGVGAALRFVADGLIRSRIALAYPLATTIINVTGSFGLGVFTGLGATAGLPHEWVLILGGGVMGGYTTFSTASVETVRLIEQRRWGLALLNGVGMLVLGVAAAALGLAVTGALRFCTTDKSSVIRFCVVIGPPHGQTDRLLEILVRALPSGDKRVFHAMELGPKYRPFYERALG</sequence>
<evidence type="ECO:0000256" key="7">
    <source>
        <dbReference type="ARBA" id="ARBA00023065"/>
    </source>
</evidence>
<dbReference type="GO" id="GO:0062054">
    <property type="term" value="F:fluoride channel activity"/>
    <property type="evidence" value="ECO:0007669"/>
    <property type="project" value="UniProtKB-UniRule"/>
</dbReference>
<dbReference type="AlphaFoldDB" id="A0A495ILZ9"/>
<dbReference type="EMBL" id="RBKS01000001">
    <property type="protein sequence ID" value="RKR76155.1"/>
    <property type="molecule type" value="Genomic_DNA"/>
</dbReference>
<dbReference type="GO" id="GO:0140114">
    <property type="term" value="P:cellular detoxification of fluoride"/>
    <property type="evidence" value="ECO:0007669"/>
    <property type="project" value="UniProtKB-UniRule"/>
</dbReference>
<evidence type="ECO:0000256" key="1">
    <source>
        <dbReference type="ARBA" id="ARBA00004651"/>
    </source>
</evidence>
<dbReference type="GO" id="GO:0046872">
    <property type="term" value="F:metal ion binding"/>
    <property type="evidence" value="ECO:0007669"/>
    <property type="project" value="UniProtKB-KW"/>
</dbReference>
<dbReference type="InterPro" id="IPR003691">
    <property type="entry name" value="FluC"/>
</dbReference>
<dbReference type="PANTHER" id="PTHR28259:SF16">
    <property type="entry name" value="FLUORIDE-SPECIFIC ION CHANNEL FLUC 2"/>
    <property type="match status" value="1"/>
</dbReference>
<keyword evidence="8 13" id="KW-0472">Membrane</keyword>
<comment type="catalytic activity">
    <reaction evidence="11">
        <text>fluoride(in) = fluoride(out)</text>
        <dbReference type="Rhea" id="RHEA:76159"/>
        <dbReference type="ChEBI" id="CHEBI:17051"/>
    </reaction>
    <physiologicalReaction direction="left-to-right" evidence="11">
        <dbReference type="Rhea" id="RHEA:76160"/>
    </physiologicalReaction>
</comment>
<dbReference type="Proteomes" id="UP000280008">
    <property type="component" value="Unassembled WGS sequence"/>
</dbReference>
<comment type="function">
    <text evidence="12 13">Fluoride-specific ion channel. Important for reducing fluoride concentration in the cell, thus reducing its toxicity.</text>
</comment>
<comment type="similarity">
    <text evidence="10 13">Belongs to the fluoride channel Fluc/FEX (TC 1.A.43) family.</text>
</comment>
<dbReference type="Pfam" id="PF02537">
    <property type="entry name" value="CRCB"/>
    <property type="match status" value="1"/>
</dbReference>
<evidence type="ECO:0000256" key="5">
    <source>
        <dbReference type="ARBA" id="ARBA00022723"/>
    </source>
</evidence>
<evidence type="ECO:0000256" key="11">
    <source>
        <dbReference type="ARBA" id="ARBA00035585"/>
    </source>
</evidence>
<evidence type="ECO:0000256" key="3">
    <source>
        <dbReference type="ARBA" id="ARBA00022475"/>
    </source>
</evidence>
<gene>
    <name evidence="13" type="primary">fluC</name>
    <name evidence="13" type="synonym">crcB</name>
    <name evidence="14" type="ORF">C8E83_3320</name>
</gene>
<keyword evidence="7 13" id="KW-0406">Ion transport</keyword>
<keyword evidence="3 13" id="KW-1003">Cell membrane</keyword>
<evidence type="ECO:0000313" key="15">
    <source>
        <dbReference type="Proteomes" id="UP000280008"/>
    </source>
</evidence>
<evidence type="ECO:0000313" key="14">
    <source>
        <dbReference type="EMBL" id="RKR76155.1"/>
    </source>
</evidence>
<name>A0A495ILZ9_9MICO</name>
<keyword evidence="15" id="KW-1185">Reference proteome</keyword>
<keyword evidence="13" id="KW-0915">Sodium</keyword>
<evidence type="ECO:0000256" key="6">
    <source>
        <dbReference type="ARBA" id="ARBA00022989"/>
    </source>
</evidence>
<feature type="transmembrane region" description="Helical" evidence="13">
    <location>
        <begin position="99"/>
        <end position="126"/>
    </location>
</feature>
<comment type="subcellular location">
    <subcellularLocation>
        <location evidence="1 13">Cell membrane</location>
        <topology evidence="1 13">Multi-pass membrane protein</topology>
    </subcellularLocation>
</comment>
<keyword evidence="6 13" id="KW-1133">Transmembrane helix</keyword>
<evidence type="ECO:0000256" key="12">
    <source>
        <dbReference type="ARBA" id="ARBA00049940"/>
    </source>
</evidence>
<comment type="activity regulation">
    <text evidence="13">Na(+) is not transported, but it plays an essential structural role and its presence is essential for fluoride channel function.</text>
</comment>
<comment type="caution">
    <text evidence="14">The sequence shown here is derived from an EMBL/GenBank/DDBJ whole genome shotgun (WGS) entry which is preliminary data.</text>
</comment>
<feature type="binding site" evidence="13">
    <location>
        <position position="77"/>
    </location>
    <ligand>
        <name>Na(+)</name>
        <dbReference type="ChEBI" id="CHEBI:29101"/>
        <note>structural</note>
    </ligand>
</feature>
<feature type="binding site" evidence="13">
    <location>
        <position position="80"/>
    </location>
    <ligand>
        <name>Na(+)</name>
        <dbReference type="ChEBI" id="CHEBI:29101"/>
        <note>structural</note>
    </ligand>
</feature>
<reference evidence="14 15" key="1">
    <citation type="submission" date="2018-10" db="EMBL/GenBank/DDBJ databases">
        <title>Sequencing the genomes of 1000 actinobacteria strains.</title>
        <authorList>
            <person name="Klenk H.-P."/>
        </authorList>
    </citation>
    <scope>NUCLEOTIDE SEQUENCE [LARGE SCALE GENOMIC DNA]</scope>
    <source>
        <strain evidence="14 15">DSM 17894</strain>
    </source>
</reference>